<dbReference type="OrthoDB" id="9780939at2"/>
<reference evidence="5" key="1">
    <citation type="submission" date="2016-11" db="EMBL/GenBank/DDBJ databases">
        <authorList>
            <person name="Varghese N."/>
            <person name="Submissions S."/>
        </authorList>
    </citation>
    <scope>NUCLEOTIDE SEQUENCE [LARGE SCALE GENOMIC DNA]</scope>
    <source>
        <strain evidence="5">DSM 3071</strain>
    </source>
</reference>
<dbReference type="Gene3D" id="1.10.357.10">
    <property type="entry name" value="Tetracycline Repressor, domain 2"/>
    <property type="match status" value="1"/>
</dbReference>
<dbReference type="GeneID" id="89511039"/>
<dbReference type="EMBL" id="FQXK01000047">
    <property type="protein sequence ID" value="SHI92655.1"/>
    <property type="molecule type" value="Genomic_DNA"/>
</dbReference>
<evidence type="ECO:0000256" key="2">
    <source>
        <dbReference type="PROSITE-ProRule" id="PRU00335"/>
    </source>
</evidence>
<dbReference type="STRING" id="1121131.SAMN02745229_03851"/>
<dbReference type="PANTHER" id="PTHR30055:SF226">
    <property type="entry name" value="HTH-TYPE TRANSCRIPTIONAL REGULATOR PKSA"/>
    <property type="match status" value="1"/>
</dbReference>
<evidence type="ECO:0000256" key="1">
    <source>
        <dbReference type="ARBA" id="ARBA00023125"/>
    </source>
</evidence>
<protein>
    <submittedName>
        <fullName evidence="4">Transcriptional regulator, TetR family</fullName>
    </submittedName>
</protein>
<evidence type="ECO:0000259" key="3">
    <source>
        <dbReference type="PROSITE" id="PS50977"/>
    </source>
</evidence>
<feature type="DNA-binding region" description="H-T-H motif" evidence="2">
    <location>
        <begin position="33"/>
        <end position="52"/>
    </location>
</feature>
<organism evidence="4 5">
    <name type="scientific">Butyrivibrio fibrisolvens DSM 3071</name>
    <dbReference type="NCBI Taxonomy" id="1121131"/>
    <lineage>
        <taxon>Bacteria</taxon>
        <taxon>Bacillati</taxon>
        <taxon>Bacillota</taxon>
        <taxon>Clostridia</taxon>
        <taxon>Lachnospirales</taxon>
        <taxon>Lachnospiraceae</taxon>
        <taxon>Butyrivibrio</taxon>
    </lineage>
</organism>
<dbReference type="PANTHER" id="PTHR30055">
    <property type="entry name" value="HTH-TYPE TRANSCRIPTIONAL REGULATOR RUTR"/>
    <property type="match status" value="1"/>
</dbReference>
<dbReference type="AlphaFoldDB" id="A0A1M6F4N8"/>
<evidence type="ECO:0000313" key="5">
    <source>
        <dbReference type="Proteomes" id="UP000184278"/>
    </source>
</evidence>
<evidence type="ECO:0000313" key="4">
    <source>
        <dbReference type="EMBL" id="SHI92655.1"/>
    </source>
</evidence>
<dbReference type="RefSeq" id="WP_073390172.1">
    <property type="nucleotide sequence ID" value="NZ_FQXK01000047.1"/>
</dbReference>
<sequence>MDDKFFDLKKEKQDRILNGALKIFALNGYKNGSTDVIVKEAGISKGLLFHYFGTKQELYRFLHDYSIRFLQLEIRSNVSATETDYFTIWRQILASEESIMEQYPYMIAFLESAETETDPDTFDPEEGRKKCRDVYAAATGNADLVHINPDVDIKAIEDMLHFTRNNVQRRLMFKEMMDAGIYVQQVSHYFEMMAKLTYI</sequence>
<keyword evidence="5" id="KW-1185">Reference proteome</keyword>
<dbReference type="InterPro" id="IPR001647">
    <property type="entry name" value="HTH_TetR"/>
</dbReference>
<proteinExistence type="predicted"/>
<dbReference type="GO" id="GO:0003700">
    <property type="term" value="F:DNA-binding transcription factor activity"/>
    <property type="evidence" value="ECO:0007669"/>
    <property type="project" value="TreeGrafter"/>
</dbReference>
<dbReference type="PROSITE" id="PS01081">
    <property type="entry name" value="HTH_TETR_1"/>
    <property type="match status" value="1"/>
</dbReference>
<gene>
    <name evidence="4" type="ORF">SAMN02745229_03851</name>
</gene>
<dbReference type="InterPro" id="IPR009057">
    <property type="entry name" value="Homeodomain-like_sf"/>
</dbReference>
<keyword evidence="1 2" id="KW-0238">DNA-binding</keyword>
<dbReference type="InterPro" id="IPR050109">
    <property type="entry name" value="HTH-type_TetR-like_transc_reg"/>
</dbReference>
<dbReference type="InterPro" id="IPR023772">
    <property type="entry name" value="DNA-bd_HTH_TetR-type_CS"/>
</dbReference>
<accession>A0A1M6F4N8</accession>
<dbReference type="PROSITE" id="PS50977">
    <property type="entry name" value="HTH_TETR_2"/>
    <property type="match status" value="1"/>
</dbReference>
<feature type="domain" description="HTH tetR-type" evidence="3">
    <location>
        <begin position="10"/>
        <end position="70"/>
    </location>
</feature>
<dbReference type="Proteomes" id="UP000184278">
    <property type="component" value="Unassembled WGS sequence"/>
</dbReference>
<dbReference type="GO" id="GO:0000976">
    <property type="term" value="F:transcription cis-regulatory region binding"/>
    <property type="evidence" value="ECO:0007669"/>
    <property type="project" value="TreeGrafter"/>
</dbReference>
<dbReference type="SUPFAM" id="SSF46689">
    <property type="entry name" value="Homeodomain-like"/>
    <property type="match status" value="1"/>
</dbReference>
<dbReference type="PRINTS" id="PR00455">
    <property type="entry name" value="HTHTETR"/>
</dbReference>
<dbReference type="Pfam" id="PF00440">
    <property type="entry name" value="TetR_N"/>
    <property type="match status" value="1"/>
</dbReference>
<name>A0A1M6F4N8_BUTFI</name>